<evidence type="ECO:0000259" key="10">
    <source>
        <dbReference type="PROSITE" id="PS50850"/>
    </source>
</evidence>
<proteinExistence type="inferred from homology"/>
<dbReference type="GO" id="GO:0005886">
    <property type="term" value="C:plasma membrane"/>
    <property type="evidence" value="ECO:0007669"/>
    <property type="project" value="UniProtKB-SubCell"/>
</dbReference>
<dbReference type="STRING" id="1167006.UWK_00963"/>
<keyword evidence="7 9" id="KW-1133">Transmembrane helix</keyword>
<dbReference type="OrthoDB" id="6766492at2"/>
<dbReference type="HOGENOM" id="CLU_001265_39_5_7"/>
<dbReference type="SUPFAM" id="SSF103473">
    <property type="entry name" value="MFS general substrate transporter"/>
    <property type="match status" value="1"/>
</dbReference>
<dbReference type="GO" id="GO:0015293">
    <property type="term" value="F:symporter activity"/>
    <property type="evidence" value="ECO:0007669"/>
    <property type="project" value="UniProtKB-KW"/>
</dbReference>
<dbReference type="Proteomes" id="UP000011721">
    <property type="component" value="Chromosome"/>
</dbReference>
<organism evidence="11 12">
    <name type="scientific">Desulfocapsa sulfexigens (strain DSM 10523 / SB164P1)</name>
    <dbReference type="NCBI Taxonomy" id="1167006"/>
    <lineage>
        <taxon>Bacteria</taxon>
        <taxon>Pseudomonadati</taxon>
        <taxon>Thermodesulfobacteriota</taxon>
        <taxon>Desulfobulbia</taxon>
        <taxon>Desulfobulbales</taxon>
        <taxon>Desulfocapsaceae</taxon>
        <taxon>Desulfocapsa</taxon>
    </lineage>
</organism>
<dbReference type="eggNOG" id="COG0477">
    <property type="taxonomic scope" value="Bacteria"/>
</dbReference>
<dbReference type="Pfam" id="PF07690">
    <property type="entry name" value="MFS_1"/>
    <property type="match status" value="1"/>
</dbReference>
<dbReference type="PROSITE" id="PS00217">
    <property type="entry name" value="SUGAR_TRANSPORT_2"/>
    <property type="match status" value="1"/>
</dbReference>
<keyword evidence="6" id="KW-0769">Symport</keyword>
<dbReference type="InterPro" id="IPR020846">
    <property type="entry name" value="MFS_dom"/>
</dbReference>
<evidence type="ECO:0000256" key="1">
    <source>
        <dbReference type="ARBA" id="ARBA00004651"/>
    </source>
</evidence>
<keyword evidence="4" id="KW-1003">Cell membrane</keyword>
<feature type="transmembrane region" description="Helical" evidence="9">
    <location>
        <begin position="298"/>
        <end position="317"/>
    </location>
</feature>
<evidence type="ECO:0000256" key="4">
    <source>
        <dbReference type="ARBA" id="ARBA00022475"/>
    </source>
</evidence>
<evidence type="ECO:0000256" key="8">
    <source>
        <dbReference type="ARBA" id="ARBA00023136"/>
    </source>
</evidence>
<feature type="transmembrane region" description="Helical" evidence="9">
    <location>
        <begin position="231"/>
        <end position="255"/>
    </location>
</feature>
<dbReference type="Pfam" id="PF00083">
    <property type="entry name" value="Sugar_tr"/>
    <property type="match status" value="1"/>
</dbReference>
<keyword evidence="12" id="KW-1185">Reference proteome</keyword>
<feature type="transmembrane region" description="Helical" evidence="9">
    <location>
        <begin position="20"/>
        <end position="40"/>
    </location>
</feature>
<dbReference type="PANTHER" id="PTHR43528">
    <property type="entry name" value="ALPHA-KETOGLUTARATE PERMEASE"/>
    <property type="match status" value="1"/>
</dbReference>
<dbReference type="PROSITE" id="PS50850">
    <property type="entry name" value="MFS"/>
    <property type="match status" value="1"/>
</dbReference>
<dbReference type="InterPro" id="IPR005828">
    <property type="entry name" value="MFS_sugar_transport-like"/>
</dbReference>
<dbReference type="EMBL" id="CP003985">
    <property type="protein sequence ID" value="AGF77537.1"/>
    <property type="molecule type" value="Genomic_DNA"/>
</dbReference>
<feature type="transmembrane region" description="Helical" evidence="9">
    <location>
        <begin position="267"/>
        <end position="286"/>
    </location>
</feature>
<reference evidence="12" key="1">
    <citation type="journal article" date="2013" name="Stand. Genomic Sci.">
        <title>Complete genome sequence of Desulfocapsa sulfexigens, a marine deltaproteobacterium specialized in disproportionating inorganic sulfur compounds.</title>
        <authorList>
            <person name="Finster K.W."/>
            <person name="Kjeldsen K.U."/>
            <person name="Kube M."/>
            <person name="Reinhardt R."/>
            <person name="Mussmann M."/>
            <person name="Amann R."/>
            <person name="Schreiber L."/>
        </authorList>
    </citation>
    <scope>NUCLEOTIDE SEQUENCE [LARGE SCALE GENOMIC DNA]</scope>
    <source>
        <strain evidence="12">DSM 10523 / SB164P1</strain>
    </source>
</reference>
<dbReference type="AlphaFoldDB" id="M1P774"/>
<evidence type="ECO:0000256" key="9">
    <source>
        <dbReference type="SAM" id="Phobius"/>
    </source>
</evidence>
<feature type="transmembrane region" description="Helical" evidence="9">
    <location>
        <begin position="82"/>
        <end position="99"/>
    </location>
</feature>
<dbReference type="InterPro" id="IPR005829">
    <property type="entry name" value="Sugar_transporter_CS"/>
</dbReference>
<feature type="transmembrane region" description="Helical" evidence="9">
    <location>
        <begin position="147"/>
        <end position="170"/>
    </location>
</feature>
<gene>
    <name evidence="11" type="ordered locus">UWK_00963</name>
</gene>
<feature type="transmembrane region" description="Helical" evidence="9">
    <location>
        <begin position="182"/>
        <end position="201"/>
    </location>
</feature>
<feature type="transmembrane region" description="Helical" evidence="9">
    <location>
        <begin position="390"/>
        <end position="410"/>
    </location>
</feature>
<dbReference type="PANTHER" id="PTHR43528:SF1">
    <property type="entry name" value="ALPHA-KETOGLUTARATE PERMEASE"/>
    <property type="match status" value="1"/>
</dbReference>
<dbReference type="RefSeq" id="WP_015403233.1">
    <property type="nucleotide sequence ID" value="NC_020304.1"/>
</dbReference>
<protein>
    <submittedName>
        <fullName evidence="11">Arabinose efflux permease family protein</fullName>
    </submittedName>
</protein>
<dbReference type="KEGG" id="dsf:UWK_00963"/>
<evidence type="ECO:0000313" key="11">
    <source>
        <dbReference type="EMBL" id="AGF77537.1"/>
    </source>
</evidence>
<comment type="similarity">
    <text evidence="2">Belongs to the major facilitator superfamily. Metabolite:H+ Symporter (MHS) family (TC 2.A.1.6) family.</text>
</comment>
<accession>M1P774</accession>
<evidence type="ECO:0000256" key="6">
    <source>
        <dbReference type="ARBA" id="ARBA00022847"/>
    </source>
</evidence>
<dbReference type="Gene3D" id="1.20.1250.20">
    <property type="entry name" value="MFS general substrate transporter like domains"/>
    <property type="match status" value="2"/>
</dbReference>
<evidence type="ECO:0000256" key="5">
    <source>
        <dbReference type="ARBA" id="ARBA00022692"/>
    </source>
</evidence>
<sequence>MEKGAINKKIYFAGLTGEILEWFDFTVYGFFSLIIAQKFFPSENHFVSLMAAFAAFAIGFVMRPLGAIVFGHIGDTFGRKKVLTASIFLMAFPSCIIAITPTFSVIGIFAPILLILMRMLQGLSVGGEHTGSVVYLTELSNSNNRSFAAVIPFVGTVLGVLLGSLVGVAIFTCFSHESVVAWAWRIPFCMGTGIAFVGILIRKYLPESYHPEDESRSVAPMVDIYRNHLGAFLKVFFLNMTFAVGFYTVFIYNPLWMQKFSNTTNSYALEINSLALVVAILAMLISSSLSNRFGRKPMLIISTGGLTLFSFPLYTLMSGSLTYHLLLGQTLFALLIGTFMGVVGVVMVELFDKEVRMSAVSIAFNLCFAIFGGTAPMIATWLIHTSHNNISVAWYLALASGVSLVTVFTLPETFKKEKLD</sequence>
<evidence type="ECO:0000313" key="12">
    <source>
        <dbReference type="Proteomes" id="UP000011721"/>
    </source>
</evidence>
<keyword evidence="3" id="KW-0813">Transport</keyword>
<feature type="transmembrane region" description="Helical" evidence="9">
    <location>
        <begin position="323"/>
        <end position="350"/>
    </location>
</feature>
<dbReference type="PATRIC" id="fig|1167006.5.peg.1080"/>
<evidence type="ECO:0000256" key="7">
    <source>
        <dbReference type="ARBA" id="ARBA00022989"/>
    </source>
</evidence>
<feature type="domain" description="Major facilitator superfamily (MFS) profile" evidence="10">
    <location>
        <begin position="10"/>
        <end position="415"/>
    </location>
</feature>
<dbReference type="InterPro" id="IPR051084">
    <property type="entry name" value="H+-coupled_symporters"/>
</dbReference>
<dbReference type="InterPro" id="IPR036259">
    <property type="entry name" value="MFS_trans_sf"/>
</dbReference>
<name>M1P774_DESSD</name>
<keyword evidence="5 9" id="KW-0812">Transmembrane</keyword>
<evidence type="ECO:0000256" key="2">
    <source>
        <dbReference type="ARBA" id="ARBA00008240"/>
    </source>
</evidence>
<comment type="subcellular location">
    <subcellularLocation>
        <location evidence="1">Cell membrane</location>
        <topology evidence="1">Multi-pass membrane protein</topology>
    </subcellularLocation>
</comment>
<feature type="transmembrane region" description="Helical" evidence="9">
    <location>
        <begin position="362"/>
        <end position="384"/>
    </location>
</feature>
<dbReference type="InterPro" id="IPR011701">
    <property type="entry name" value="MFS"/>
</dbReference>
<feature type="transmembrane region" description="Helical" evidence="9">
    <location>
        <begin position="46"/>
        <end position="70"/>
    </location>
</feature>
<keyword evidence="8 9" id="KW-0472">Membrane</keyword>
<evidence type="ECO:0000256" key="3">
    <source>
        <dbReference type="ARBA" id="ARBA00022448"/>
    </source>
</evidence>